<evidence type="ECO:0000313" key="2">
    <source>
        <dbReference type="EMBL" id="AIO66158.1"/>
    </source>
</evidence>
<dbReference type="Proteomes" id="UP000029424">
    <property type="component" value="Chromosome 1"/>
</dbReference>
<feature type="region of interest" description="Disordered" evidence="1">
    <location>
        <begin position="1"/>
        <end position="42"/>
    </location>
</feature>
<reference evidence="2 3" key="1">
    <citation type="submission" date="2014-06" db="EMBL/GenBank/DDBJ databases">
        <authorList>
            <person name="Bishop-Lilly K.A."/>
            <person name="Broomall S.M."/>
            <person name="Chain P.S."/>
            <person name="Chertkov O."/>
            <person name="Coyne S.R."/>
            <person name="Daligault H.E."/>
            <person name="Davenport K.W."/>
            <person name="Erkkila T."/>
            <person name="Frey K.G."/>
            <person name="Gibbons H.S."/>
            <person name="Gu W."/>
            <person name="Jaissle J."/>
            <person name="Johnson S.L."/>
            <person name="Koroleva G.I."/>
            <person name="Ladner J.T."/>
            <person name="Lo C.-C."/>
            <person name="Minogue T.D."/>
            <person name="Munk C."/>
            <person name="Palacios G.F."/>
            <person name="Redden C.L."/>
            <person name="Rosenzweig C.N."/>
            <person name="Scholz M.B."/>
            <person name="Teshima H."/>
            <person name="Xu Y."/>
        </authorList>
    </citation>
    <scope>NUCLEOTIDE SEQUENCE [LARGE SCALE GENOMIC DNA]</scope>
    <source>
        <strain evidence="2 3">EO147</strain>
    </source>
</reference>
<organism evidence="2 3">
    <name type="scientific">Burkholderia oklahomensis</name>
    <dbReference type="NCBI Taxonomy" id="342113"/>
    <lineage>
        <taxon>Bacteria</taxon>
        <taxon>Pseudomonadati</taxon>
        <taxon>Pseudomonadota</taxon>
        <taxon>Betaproteobacteria</taxon>
        <taxon>Burkholderiales</taxon>
        <taxon>Burkholderiaceae</taxon>
        <taxon>Burkholderia</taxon>
        <taxon>pseudomallei group</taxon>
    </lineage>
</organism>
<sequence>MRAGRALRRPLGLTGRMTDWTHADRPDAPPTPISGILPSGRAKRPIRFRKKRRRREFEVPLAAADFAGIGNPGDLTSRIDAAISRLDGQDASMREAPAARTHPA</sequence>
<gene>
    <name evidence="2" type="ORF">DM82_937</name>
</gene>
<accession>A0AAI8B5X9</accession>
<keyword evidence="3" id="KW-1185">Reference proteome</keyword>
<dbReference type="AlphaFoldDB" id="A0AAI8B5X9"/>
<proteinExistence type="predicted"/>
<evidence type="ECO:0000313" key="3">
    <source>
        <dbReference type="Proteomes" id="UP000029424"/>
    </source>
</evidence>
<dbReference type="KEGG" id="bok:DM82_937"/>
<evidence type="ECO:0000256" key="1">
    <source>
        <dbReference type="SAM" id="MobiDB-lite"/>
    </source>
</evidence>
<dbReference type="EMBL" id="CP008726">
    <property type="protein sequence ID" value="AIO66158.1"/>
    <property type="molecule type" value="Genomic_DNA"/>
</dbReference>
<name>A0AAI8B5X9_9BURK</name>
<protein>
    <submittedName>
        <fullName evidence="2">Uncharacterized protein</fullName>
    </submittedName>
</protein>